<feature type="transmembrane region" description="Helical" evidence="2">
    <location>
        <begin position="30"/>
        <end position="57"/>
    </location>
</feature>
<reference evidence="3 4" key="1">
    <citation type="submission" date="2016-03" db="EMBL/GenBank/DDBJ databases">
        <authorList>
            <person name="Cho S.-Y."/>
            <person name="Lim S."/>
            <person name="Kim H."/>
            <person name="Soh E.H."/>
            <person name="Moon J.S."/>
        </authorList>
    </citation>
    <scope>NUCLEOTIDE SEQUENCE [LARGE SCALE GENOMIC DNA]</scope>
    <source>
        <strain evidence="3 4">KCTC 3810</strain>
    </source>
</reference>
<feature type="compositionally biased region" description="Basic and acidic residues" evidence="1">
    <location>
        <begin position="1"/>
        <end position="12"/>
    </location>
</feature>
<feature type="region of interest" description="Disordered" evidence="1">
    <location>
        <begin position="1"/>
        <end position="20"/>
    </location>
</feature>
<evidence type="ECO:0000313" key="4">
    <source>
        <dbReference type="Proteomes" id="UP000078447"/>
    </source>
</evidence>
<keyword evidence="2" id="KW-0472">Membrane</keyword>
<protein>
    <recommendedName>
        <fullName evidence="5">Sugar ABC transporter permease</fullName>
    </recommendedName>
</protein>
<name>A0ABX2V6P1_9BACL</name>
<comment type="caution">
    <text evidence="3">The sequence shown here is derived from an EMBL/GenBank/DDBJ whole genome shotgun (WGS) entry which is preliminary data.</text>
</comment>
<evidence type="ECO:0000256" key="2">
    <source>
        <dbReference type="SAM" id="Phobius"/>
    </source>
</evidence>
<evidence type="ECO:0008006" key="5">
    <source>
        <dbReference type="Google" id="ProtNLM"/>
    </source>
</evidence>
<evidence type="ECO:0000313" key="3">
    <source>
        <dbReference type="EMBL" id="OAN10721.1"/>
    </source>
</evidence>
<gene>
    <name evidence="3" type="ORF">A3783_12895</name>
</gene>
<dbReference type="EMBL" id="LVVL01000016">
    <property type="protein sequence ID" value="OAN10721.1"/>
    <property type="molecule type" value="Genomic_DNA"/>
</dbReference>
<sequence length="60" mass="6810">MFSPVSEREEKSGKRKVKSRKTIRLRDSGAFALGLWLTLLILLVTPLILMFVVMYLAGTQ</sequence>
<dbReference type="RefSeq" id="WP_028107071.1">
    <property type="nucleotide sequence ID" value="NZ_LVVL01000016.1"/>
</dbReference>
<keyword evidence="2" id="KW-1133">Transmembrane helix</keyword>
<organism evidence="3 4">
    <name type="scientific">Exiguobacterium undae</name>
    <dbReference type="NCBI Taxonomy" id="169177"/>
    <lineage>
        <taxon>Bacteria</taxon>
        <taxon>Bacillati</taxon>
        <taxon>Bacillota</taxon>
        <taxon>Bacilli</taxon>
        <taxon>Bacillales</taxon>
        <taxon>Bacillales Family XII. Incertae Sedis</taxon>
        <taxon>Exiguobacterium</taxon>
    </lineage>
</organism>
<accession>A0ABX2V6P1</accession>
<evidence type="ECO:0000256" key="1">
    <source>
        <dbReference type="SAM" id="MobiDB-lite"/>
    </source>
</evidence>
<proteinExistence type="predicted"/>
<dbReference type="Proteomes" id="UP000078447">
    <property type="component" value="Unassembled WGS sequence"/>
</dbReference>
<keyword evidence="4" id="KW-1185">Reference proteome</keyword>
<keyword evidence="2" id="KW-0812">Transmembrane</keyword>